<dbReference type="EMBL" id="JAKPBZ010000114">
    <property type="protein sequence ID" value="MCL2894615.1"/>
    <property type="molecule type" value="Genomic_DNA"/>
</dbReference>
<accession>A0ABT0MXP3</accession>
<protein>
    <submittedName>
        <fullName evidence="1">Uncharacterized protein</fullName>
    </submittedName>
</protein>
<dbReference type="Proteomes" id="UP001203069">
    <property type="component" value="Unassembled WGS sequence"/>
</dbReference>
<reference evidence="1 2" key="1">
    <citation type="submission" date="2022-02" db="EMBL/GenBank/DDBJ databases">
        <title>Description of Brenneria tiliae sp. nov. isolated from symptomatic Tilia x moltkei and Tilia x europaea trees in the UK.</title>
        <authorList>
            <person name="Kile H."/>
        </authorList>
    </citation>
    <scope>NUCLEOTIDE SEQUENCE [LARGE SCALE GENOMIC DNA]</scope>
    <source>
        <strain evidence="1 2">MC1SB4.1</strain>
    </source>
</reference>
<sequence>MLSFYIYAAIPPPSVIPAQAGIFPMAAPLLEQIPACAGMTPGTRADDAGDARR</sequence>
<keyword evidence="2" id="KW-1185">Reference proteome</keyword>
<dbReference type="RefSeq" id="WP_249245741.1">
    <property type="nucleotide sequence ID" value="NZ_JAKPBZ010000114.1"/>
</dbReference>
<comment type="caution">
    <text evidence="1">The sequence shown here is derived from an EMBL/GenBank/DDBJ whole genome shotgun (WGS) entry which is preliminary data.</text>
</comment>
<evidence type="ECO:0000313" key="1">
    <source>
        <dbReference type="EMBL" id="MCL2894615.1"/>
    </source>
</evidence>
<proteinExistence type="predicted"/>
<evidence type="ECO:0000313" key="2">
    <source>
        <dbReference type="Proteomes" id="UP001203069"/>
    </source>
</evidence>
<gene>
    <name evidence="1" type="ORF">MFP26_18210</name>
</gene>
<organism evidence="1 2">
    <name type="scientific">Brenneria tiliae</name>
    <dbReference type="NCBI Taxonomy" id="2914984"/>
    <lineage>
        <taxon>Bacteria</taxon>
        <taxon>Pseudomonadati</taxon>
        <taxon>Pseudomonadota</taxon>
        <taxon>Gammaproteobacteria</taxon>
        <taxon>Enterobacterales</taxon>
        <taxon>Pectobacteriaceae</taxon>
        <taxon>Brenneria</taxon>
    </lineage>
</organism>
<name>A0ABT0MXP3_9GAMM</name>